<dbReference type="Proteomes" id="UP000887579">
    <property type="component" value="Unplaced"/>
</dbReference>
<protein>
    <submittedName>
        <fullName evidence="2">Uncharacterized protein</fullName>
    </submittedName>
</protein>
<sequence length="263" mass="29338">MIKSSNYYNDKEDLKQWKKDTSNPTIKNSSTLSLHIAAYENSNEDSDAEIEGEKYNQFEFPRQQKLEATKPEMMQFKASQKLLNPNDSYETSDSKMESESYTSSNNNSSSSDDGIIDTLSVDSMLTTVSCTTIEERQKQPFTTTTTTNLYPSSPPPFTPPLLRNRFKHEIVAHLPNSNQPTPTTTTTKSSQIPKAKGSSIYMMNYEQQKFPSNKIRPKIMQKIEPPSGYAVPIKANISSAATAAASDDGPSKVFSSPLPICKF</sequence>
<accession>A0AC34G5C0</accession>
<evidence type="ECO:0000313" key="2">
    <source>
        <dbReference type="WBParaSite" id="ES5_v2.g24802.t1"/>
    </source>
</evidence>
<reference evidence="2" key="1">
    <citation type="submission" date="2022-11" db="UniProtKB">
        <authorList>
            <consortium name="WormBaseParasite"/>
        </authorList>
    </citation>
    <scope>IDENTIFICATION</scope>
</reference>
<dbReference type="WBParaSite" id="ES5_v2.g24802.t1">
    <property type="protein sequence ID" value="ES5_v2.g24802.t1"/>
    <property type="gene ID" value="ES5_v2.g24802"/>
</dbReference>
<evidence type="ECO:0000313" key="1">
    <source>
        <dbReference type="Proteomes" id="UP000887579"/>
    </source>
</evidence>
<name>A0AC34G5C0_9BILA</name>
<organism evidence="1 2">
    <name type="scientific">Panagrolaimus sp. ES5</name>
    <dbReference type="NCBI Taxonomy" id="591445"/>
    <lineage>
        <taxon>Eukaryota</taxon>
        <taxon>Metazoa</taxon>
        <taxon>Ecdysozoa</taxon>
        <taxon>Nematoda</taxon>
        <taxon>Chromadorea</taxon>
        <taxon>Rhabditida</taxon>
        <taxon>Tylenchina</taxon>
        <taxon>Panagrolaimomorpha</taxon>
        <taxon>Panagrolaimoidea</taxon>
        <taxon>Panagrolaimidae</taxon>
        <taxon>Panagrolaimus</taxon>
    </lineage>
</organism>
<proteinExistence type="predicted"/>